<dbReference type="AlphaFoldDB" id="A0A1I4UKH7"/>
<sequence length="77" mass="8094">MPSLTYILSFLPNALLHHVVALCWVVAAIGILYVLASVAEKLTGIALRVTLWLCAVGDLADGVCVVSTEKRDGADGV</sequence>
<keyword evidence="1" id="KW-1133">Transmembrane helix</keyword>
<evidence type="ECO:0000313" key="3">
    <source>
        <dbReference type="Proteomes" id="UP000243629"/>
    </source>
</evidence>
<organism evidence="2 3">
    <name type="scientific">Halopseudomonas yangmingensis</name>
    <dbReference type="NCBI Taxonomy" id="1720063"/>
    <lineage>
        <taxon>Bacteria</taxon>
        <taxon>Pseudomonadati</taxon>
        <taxon>Pseudomonadota</taxon>
        <taxon>Gammaproteobacteria</taxon>
        <taxon>Pseudomonadales</taxon>
        <taxon>Pseudomonadaceae</taxon>
        <taxon>Halopseudomonas</taxon>
    </lineage>
</organism>
<protein>
    <submittedName>
        <fullName evidence="2">Uncharacterized protein</fullName>
    </submittedName>
</protein>
<keyword evidence="1" id="KW-0812">Transmembrane</keyword>
<dbReference type="EMBL" id="FOUI01000025">
    <property type="protein sequence ID" value="SFM89425.1"/>
    <property type="molecule type" value="Genomic_DNA"/>
</dbReference>
<keyword evidence="3" id="KW-1185">Reference proteome</keyword>
<dbReference type="Proteomes" id="UP000243629">
    <property type="component" value="Unassembled WGS sequence"/>
</dbReference>
<evidence type="ECO:0000313" key="2">
    <source>
        <dbReference type="EMBL" id="SFM89425.1"/>
    </source>
</evidence>
<keyword evidence="1" id="KW-0472">Membrane</keyword>
<gene>
    <name evidence="2" type="ORF">SAMN05216217_12512</name>
</gene>
<name>A0A1I4UKH7_9GAMM</name>
<proteinExistence type="predicted"/>
<accession>A0A1I4UKH7</accession>
<feature type="transmembrane region" description="Helical" evidence="1">
    <location>
        <begin position="15"/>
        <end position="36"/>
    </location>
</feature>
<reference evidence="3" key="1">
    <citation type="submission" date="2016-10" db="EMBL/GenBank/DDBJ databases">
        <authorList>
            <person name="Varghese N."/>
            <person name="Submissions S."/>
        </authorList>
    </citation>
    <scope>NUCLEOTIDE SEQUENCE [LARGE SCALE GENOMIC DNA]</scope>
    <source>
        <strain evidence="3">DSM 24213</strain>
    </source>
</reference>
<evidence type="ECO:0000256" key="1">
    <source>
        <dbReference type="SAM" id="Phobius"/>
    </source>
</evidence>